<dbReference type="SUPFAM" id="SSF53756">
    <property type="entry name" value="UDP-Glycosyltransferase/glycogen phosphorylase"/>
    <property type="match status" value="1"/>
</dbReference>
<keyword evidence="2" id="KW-0808">Transferase</keyword>
<evidence type="ECO:0000313" key="4">
    <source>
        <dbReference type="EMBL" id="KAK7463084.1"/>
    </source>
</evidence>
<reference evidence="4 5" key="1">
    <citation type="submission" date="2024-01" db="EMBL/GenBank/DDBJ databases">
        <title>A draft genome for the cacao thread blight pathogen Marasmiellus scandens.</title>
        <authorList>
            <person name="Baruah I.K."/>
            <person name="Leung J."/>
            <person name="Bukari Y."/>
            <person name="Amoako-Attah I."/>
            <person name="Meinhardt L.W."/>
            <person name="Bailey B.A."/>
            <person name="Cohen S.P."/>
        </authorList>
    </citation>
    <scope>NUCLEOTIDE SEQUENCE [LARGE SCALE GENOMIC DNA]</scope>
    <source>
        <strain evidence="4 5">GH-19</strain>
    </source>
</reference>
<sequence>MTDHMQTPKNIFFFCILAWGHTKPLVALASRILECRSNVTITFFTFGTMYPKIIAEIDKIPDGKSPGMREDVKTRLFTIDVCGMVLNPFVPVPAFTPAFEALWNGKPVKCLSSGKGYKDLPRPFVAIIDPFTGYAIEAIRDITFPHPGGPLRMLAWVSAPAGPCLRSLSPAKMGGIDLSGRLSMKIIRCGTEEEIMPIMDSFNSQLTGKVISIPGTPIMYDYEFSPQEVLFKTSIVEELGRIYLSRLDGIFFTTANSYEKDALVAVNNWLGEGKVYSVGPLSMATQKEDASGGDLFEVGDGDKASKMKAVEFLDQMQAKFGEKGVVYMSFGSLFWPSDEDKMWAAIEAFLANDVPIIFAHPSPFKKPINEEKLRMLQESPIATEFEWAPQETILMHPATGWFVSHGGWNSTQEAFVYRVPQILWPFAADQPSNSALMSQVHKAAFELINVRTGSGAQLPYRFKDLPESEQPKFTVDAVREEIRDLLVKLKGDEGLVVRKNFENLAKMFLRGWEQDGEARGNMERFLKKYVD</sequence>
<feature type="chain" id="PRO_5045363458" description="UDP-Glycosyltransferase/glycogen phosphorylase" evidence="3">
    <location>
        <begin position="30"/>
        <end position="531"/>
    </location>
</feature>
<protein>
    <recommendedName>
        <fullName evidence="6">UDP-Glycosyltransferase/glycogen phosphorylase</fullName>
    </recommendedName>
</protein>
<dbReference type="Gene3D" id="3.40.50.2000">
    <property type="entry name" value="Glycogen Phosphorylase B"/>
    <property type="match status" value="2"/>
</dbReference>
<evidence type="ECO:0000256" key="1">
    <source>
        <dbReference type="ARBA" id="ARBA00009995"/>
    </source>
</evidence>
<gene>
    <name evidence="4" type="ORF">VKT23_007670</name>
</gene>
<proteinExistence type="inferred from homology"/>
<feature type="signal peptide" evidence="3">
    <location>
        <begin position="1"/>
        <end position="29"/>
    </location>
</feature>
<dbReference type="PANTHER" id="PTHR48047">
    <property type="entry name" value="GLYCOSYLTRANSFERASE"/>
    <property type="match status" value="1"/>
</dbReference>
<evidence type="ECO:0000256" key="2">
    <source>
        <dbReference type="ARBA" id="ARBA00022679"/>
    </source>
</evidence>
<dbReference type="Proteomes" id="UP001498398">
    <property type="component" value="Unassembled WGS sequence"/>
</dbReference>
<name>A0ABR1JN02_9AGAR</name>
<organism evidence="4 5">
    <name type="scientific">Marasmiellus scandens</name>
    <dbReference type="NCBI Taxonomy" id="2682957"/>
    <lineage>
        <taxon>Eukaryota</taxon>
        <taxon>Fungi</taxon>
        <taxon>Dikarya</taxon>
        <taxon>Basidiomycota</taxon>
        <taxon>Agaricomycotina</taxon>
        <taxon>Agaricomycetes</taxon>
        <taxon>Agaricomycetidae</taxon>
        <taxon>Agaricales</taxon>
        <taxon>Marasmiineae</taxon>
        <taxon>Omphalotaceae</taxon>
        <taxon>Marasmiellus</taxon>
    </lineage>
</organism>
<dbReference type="Pfam" id="PF00201">
    <property type="entry name" value="UDPGT"/>
    <property type="match status" value="1"/>
</dbReference>
<comment type="similarity">
    <text evidence="1">Belongs to the UDP-glycosyltransferase family.</text>
</comment>
<keyword evidence="3" id="KW-0732">Signal</keyword>
<evidence type="ECO:0000313" key="5">
    <source>
        <dbReference type="Proteomes" id="UP001498398"/>
    </source>
</evidence>
<keyword evidence="5" id="KW-1185">Reference proteome</keyword>
<dbReference type="InterPro" id="IPR002213">
    <property type="entry name" value="UDP_glucos_trans"/>
</dbReference>
<comment type="caution">
    <text evidence="4">The sequence shown here is derived from an EMBL/GenBank/DDBJ whole genome shotgun (WGS) entry which is preliminary data.</text>
</comment>
<dbReference type="EMBL" id="JBANRG010000010">
    <property type="protein sequence ID" value="KAK7463084.1"/>
    <property type="molecule type" value="Genomic_DNA"/>
</dbReference>
<dbReference type="CDD" id="cd03784">
    <property type="entry name" value="GT1_Gtf-like"/>
    <property type="match status" value="1"/>
</dbReference>
<evidence type="ECO:0008006" key="6">
    <source>
        <dbReference type="Google" id="ProtNLM"/>
    </source>
</evidence>
<evidence type="ECO:0000256" key="3">
    <source>
        <dbReference type="SAM" id="SignalP"/>
    </source>
</evidence>
<dbReference type="PANTHER" id="PTHR48047:SF215">
    <property type="entry name" value="GLYCOSYLTRANSFERASE"/>
    <property type="match status" value="1"/>
</dbReference>
<accession>A0ABR1JN02</accession>